<proteinExistence type="predicted"/>
<dbReference type="AlphaFoldDB" id="A0A9D4KDC5"/>
<gene>
    <name evidence="1" type="ORF">DPMN_110633</name>
</gene>
<protein>
    <submittedName>
        <fullName evidence="1">Uncharacterized protein</fullName>
    </submittedName>
</protein>
<dbReference type="EMBL" id="JAIWYP010000004">
    <property type="protein sequence ID" value="KAH3837252.1"/>
    <property type="molecule type" value="Genomic_DNA"/>
</dbReference>
<reference evidence="1" key="2">
    <citation type="submission" date="2020-11" db="EMBL/GenBank/DDBJ databases">
        <authorList>
            <person name="McCartney M.A."/>
            <person name="Auch B."/>
            <person name="Kono T."/>
            <person name="Mallez S."/>
            <person name="Becker A."/>
            <person name="Gohl D.M."/>
            <person name="Silverstein K.A.T."/>
            <person name="Koren S."/>
            <person name="Bechman K.B."/>
            <person name="Herman A."/>
            <person name="Abrahante J.E."/>
            <person name="Garbe J."/>
        </authorList>
    </citation>
    <scope>NUCLEOTIDE SEQUENCE</scope>
    <source>
        <strain evidence="1">Duluth1</strain>
        <tissue evidence="1">Whole animal</tissue>
    </source>
</reference>
<accession>A0A9D4KDC5</accession>
<organism evidence="1 2">
    <name type="scientific">Dreissena polymorpha</name>
    <name type="common">Zebra mussel</name>
    <name type="synonym">Mytilus polymorpha</name>
    <dbReference type="NCBI Taxonomy" id="45954"/>
    <lineage>
        <taxon>Eukaryota</taxon>
        <taxon>Metazoa</taxon>
        <taxon>Spiralia</taxon>
        <taxon>Lophotrochozoa</taxon>
        <taxon>Mollusca</taxon>
        <taxon>Bivalvia</taxon>
        <taxon>Autobranchia</taxon>
        <taxon>Heteroconchia</taxon>
        <taxon>Euheterodonta</taxon>
        <taxon>Imparidentia</taxon>
        <taxon>Neoheterodontei</taxon>
        <taxon>Myida</taxon>
        <taxon>Dreissenoidea</taxon>
        <taxon>Dreissenidae</taxon>
        <taxon>Dreissena</taxon>
    </lineage>
</organism>
<name>A0A9D4KDC5_DREPO</name>
<evidence type="ECO:0000313" key="1">
    <source>
        <dbReference type="EMBL" id="KAH3837252.1"/>
    </source>
</evidence>
<reference evidence="1" key="1">
    <citation type="journal article" date="2019" name="bioRxiv">
        <title>The Genome of the Zebra Mussel, Dreissena polymorpha: A Resource for Invasive Species Research.</title>
        <authorList>
            <person name="McCartney M.A."/>
            <person name="Auch B."/>
            <person name="Kono T."/>
            <person name="Mallez S."/>
            <person name="Zhang Y."/>
            <person name="Obille A."/>
            <person name="Becker A."/>
            <person name="Abrahante J.E."/>
            <person name="Garbe J."/>
            <person name="Badalamenti J.P."/>
            <person name="Herman A."/>
            <person name="Mangelson H."/>
            <person name="Liachko I."/>
            <person name="Sullivan S."/>
            <person name="Sone E.D."/>
            <person name="Koren S."/>
            <person name="Silverstein K.A.T."/>
            <person name="Beckman K.B."/>
            <person name="Gohl D.M."/>
        </authorList>
    </citation>
    <scope>NUCLEOTIDE SEQUENCE</scope>
    <source>
        <strain evidence="1">Duluth1</strain>
        <tissue evidence="1">Whole animal</tissue>
    </source>
</reference>
<comment type="caution">
    <text evidence="1">The sequence shown here is derived from an EMBL/GenBank/DDBJ whole genome shotgun (WGS) entry which is preliminary data.</text>
</comment>
<dbReference type="Proteomes" id="UP000828390">
    <property type="component" value="Unassembled WGS sequence"/>
</dbReference>
<sequence length="87" mass="10041">MMNNSVQNTMYVDDCTAMKIQSHFPFLRGVVCREETNLMRLTRICRGRIRLVSVNETNILLIGLALPPQGQSAKLKVTFFHYKFNGY</sequence>
<evidence type="ECO:0000313" key="2">
    <source>
        <dbReference type="Proteomes" id="UP000828390"/>
    </source>
</evidence>
<keyword evidence="2" id="KW-1185">Reference proteome</keyword>